<comment type="similarity">
    <text evidence="1">Belongs to the short-chain dehydrogenases/reductases (SDR) family.</text>
</comment>
<evidence type="ECO:0000313" key="5">
    <source>
        <dbReference type="Proteomes" id="UP000800200"/>
    </source>
</evidence>
<proteinExistence type="inferred from homology"/>
<reference evidence="4" key="1">
    <citation type="journal article" date="2020" name="Stud. Mycol.">
        <title>101 Dothideomycetes genomes: a test case for predicting lifestyles and emergence of pathogens.</title>
        <authorList>
            <person name="Haridas S."/>
            <person name="Albert R."/>
            <person name="Binder M."/>
            <person name="Bloem J."/>
            <person name="Labutti K."/>
            <person name="Salamov A."/>
            <person name="Andreopoulos B."/>
            <person name="Baker S."/>
            <person name="Barry K."/>
            <person name="Bills G."/>
            <person name="Bluhm B."/>
            <person name="Cannon C."/>
            <person name="Castanera R."/>
            <person name="Culley D."/>
            <person name="Daum C."/>
            <person name="Ezra D."/>
            <person name="Gonzalez J."/>
            <person name="Henrissat B."/>
            <person name="Kuo A."/>
            <person name="Liang C."/>
            <person name="Lipzen A."/>
            <person name="Lutzoni F."/>
            <person name="Magnuson J."/>
            <person name="Mondo S."/>
            <person name="Nolan M."/>
            <person name="Ohm R."/>
            <person name="Pangilinan J."/>
            <person name="Park H.-J."/>
            <person name="Ramirez L."/>
            <person name="Alfaro M."/>
            <person name="Sun H."/>
            <person name="Tritt A."/>
            <person name="Yoshinaga Y."/>
            <person name="Zwiers L.-H."/>
            <person name="Turgeon B."/>
            <person name="Goodwin S."/>
            <person name="Spatafora J."/>
            <person name="Crous P."/>
            <person name="Grigoriev I."/>
        </authorList>
    </citation>
    <scope>NUCLEOTIDE SEQUENCE</scope>
    <source>
        <strain evidence="4">CBS 207.26</strain>
    </source>
</reference>
<evidence type="ECO:0000256" key="2">
    <source>
        <dbReference type="ARBA" id="ARBA00022857"/>
    </source>
</evidence>
<keyword evidence="5" id="KW-1185">Reference proteome</keyword>
<dbReference type="PANTHER" id="PTHR24321">
    <property type="entry name" value="DEHYDROGENASES, SHORT CHAIN"/>
    <property type="match status" value="1"/>
</dbReference>
<dbReference type="PRINTS" id="PR00081">
    <property type="entry name" value="GDHRDH"/>
</dbReference>
<sequence length="286" mass="29676">MASIPGLTGVALVTGAGSGLGKESAFIFAESGAIGCAFADIDFAAAQKAAEESEKYATNDKYRSLAIQVDVTDLSSVEEMVAAVVKKFGRIDYSVNAAGVGNTVPAPASQLDLGHFNRVLDINLKGTVHCIRAVTKQMVTQEPLLYTPSTPRGQRYASRSLGRGAIVNLGSVNSHIPVPGTLSYTTSKHAVIGVTKAAALDHSGDGIRINAVCPGPTDTPMMQRAIERVPMMAHVIEKGIPMGGRMGSPDEVASVIAFLCSPAASYITGTSQIVDAGLTLCSARVI</sequence>
<dbReference type="Pfam" id="PF13561">
    <property type="entry name" value="adh_short_C2"/>
    <property type="match status" value="1"/>
</dbReference>
<dbReference type="AlphaFoldDB" id="A0A6A6DKF7"/>
<evidence type="ECO:0000256" key="3">
    <source>
        <dbReference type="ARBA" id="ARBA00023002"/>
    </source>
</evidence>
<gene>
    <name evidence="4" type="ORF">K469DRAFT_753977</name>
</gene>
<dbReference type="Gene3D" id="3.40.50.720">
    <property type="entry name" value="NAD(P)-binding Rossmann-like Domain"/>
    <property type="match status" value="1"/>
</dbReference>
<dbReference type="InterPro" id="IPR036291">
    <property type="entry name" value="NAD(P)-bd_dom_sf"/>
</dbReference>
<name>A0A6A6DKF7_9PEZI</name>
<dbReference type="InterPro" id="IPR020904">
    <property type="entry name" value="Sc_DH/Rdtase_CS"/>
</dbReference>
<organism evidence="4 5">
    <name type="scientific">Zopfia rhizophila CBS 207.26</name>
    <dbReference type="NCBI Taxonomy" id="1314779"/>
    <lineage>
        <taxon>Eukaryota</taxon>
        <taxon>Fungi</taxon>
        <taxon>Dikarya</taxon>
        <taxon>Ascomycota</taxon>
        <taxon>Pezizomycotina</taxon>
        <taxon>Dothideomycetes</taxon>
        <taxon>Dothideomycetes incertae sedis</taxon>
        <taxon>Zopfiaceae</taxon>
        <taxon>Zopfia</taxon>
    </lineage>
</organism>
<protein>
    <submittedName>
        <fullName evidence="4">NAD(P)-binding protein</fullName>
    </submittedName>
</protein>
<dbReference type="InterPro" id="IPR002347">
    <property type="entry name" value="SDR_fam"/>
</dbReference>
<keyword evidence="2" id="KW-0521">NADP</keyword>
<evidence type="ECO:0000313" key="4">
    <source>
        <dbReference type="EMBL" id="KAF2179433.1"/>
    </source>
</evidence>
<keyword evidence="3" id="KW-0560">Oxidoreductase</keyword>
<dbReference type="PRINTS" id="PR00080">
    <property type="entry name" value="SDRFAMILY"/>
</dbReference>
<dbReference type="PANTHER" id="PTHR24321:SF12">
    <property type="entry name" value="SHORT-CHAIN DEHYDROGENASE_REDUCTASE FAMILY, PUTATIVE (AFU_ORTHOLOGUE AFUA_5G14340)-RELATED"/>
    <property type="match status" value="1"/>
</dbReference>
<dbReference type="PROSITE" id="PS00061">
    <property type="entry name" value="ADH_SHORT"/>
    <property type="match status" value="1"/>
</dbReference>
<dbReference type="Proteomes" id="UP000800200">
    <property type="component" value="Unassembled WGS sequence"/>
</dbReference>
<dbReference type="SUPFAM" id="SSF51735">
    <property type="entry name" value="NAD(P)-binding Rossmann-fold domains"/>
    <property type="match status" value="1"/>
</dbReference>
<dbReference type="CDD" id="cd05233">
    <property type="entry name" value="SDR_c"/>
    <property type="match status" value="1"/>
</dbReference>
<dbReference type="EMBL" id="ML994667">
    <property type="protein sequence ID" value="KAF2179433.1"/>
    <property type="molecule type" value="Genomic_DNA"/>
</dbReference>
<evidence type="ECO:0000256" key="1">
    <source>
        <dbReference type="ARBA" id="ARBA00006484"/>
    </source>
</evidence>
<dbReference type="GO" id="GO:0016491">
    <property type="term" value="F:oxidoreductase activity"/>
    <property type="evidence" value="ECO:0007669"/>
    <property type="project" value="UniProtKB-KW"/>
</dbReference>
<dbReference type="FunFam" id="3.40.50.720:FF:000084">
    <property type="entry name" value="Short-chain dehydrogenase reductase"/>
    <property type="match status" value="1"/>
</dbReference>
<dbReference type="OrthoDB" id="5840532at2759"/>
<accession>A0A6A6DKF7</accession>